<name>A0A078AGU7_STYLE</name>
<dbReference type="GO" id="GO:0008270">
    <property type="term" value="F:zinc ion binding"/>
    <property type="evidence" value="ECO:0007669"/>
    <property type="project" value="UniProtKB-KW"/>
</dbReference>
<dbReference type="Proteomes" id="UP000039865">
    <property type="component" value="Unassembled WGS sequence"/>
</dbReference>
<feature type="domain" description="C3H1-type" evidence="6">
    <location>
        <begin position="100"/>
        <end position="128"/>
    </location>
</feature>
<evidence type="ECO:0000256" key="2">
    <source>
        <dbReference type="ARBA" id="ARBA00022737"/>
    </source>
</evidence>
<sequence>MKKLGICKKISYKNLLKAQQQCLDIVPEQSCSNHDQITSYQREFQDSLMNSEIAQPKFKTKYKTEMCHNWDLYGFCSFGDQCSFAHGRDELHLIDRNPYKYKTKLCKQYHQHMYCPYGKRCQFLHDQTEKKIMNQNSSYQYKLQNLVSQVQKEPNNMSKLLRCPNSQQESALASRLKVFKEIAHQSVSNIKSSVLVPQIKNSNHKVQDKRTKNRKMIVICEPATKFE</sequence>
<reference evidence="7 8" key="1">
    <citation type="submission" date="2014-06" db="EMBL/GenBank/DDBJ databases">
        <authorList>
            <person name="Swart Estienne"/>
        </authorList>
    </citation>
    <scope>NUCLEOTIDE SEQUENCE [LARGE SCALE GENOMIC DNA]</scope>
    <source>
        <strain evidence="7 8">130c</strain>
    </source>
</reference>
<dbReference type="InterPro" id="IPR045877">
    <property type="entry name" value="ZFP36-like"/>
</dbReference>
<dbReference type="InParanoid" id="A0A078AGU7"/>
<dbReference type="SMART" id="SM00356">
    <property type="entry name" value="ZnF_C3H1"/>
    <property type="match status" value="2"/>
</dbReference>
<keyword evidence="2" id="KW-0677">Repeat</keyword>
<dbReference type="Pfam" id="PF00642">
    <property type="entry name" value="zf-CCCH"/>
    <property type="match status" value="2"/>
</dbReference>
<dbReference type="PANTHER" id="PTHR12547">
    <property type="entry name" value="CCCH ZINC FINGER/TIS11-RELATED"/>
    <property type="match status" value="1"/>
</dbReference>
<dbReference type="OrthoDB" id="312601at2759"/>
<dbReference type="SUPFAM" id="SSF90229">
    <property type="entry name" value="CCCH zinc finger"/>
    <property type="match status" value="2"/>
</dbReference>
<dbReference type="AlphaFoldDB" id="A0A078AGU7"/>
<evidence type="ECO:0000256" key="3">
    <source>
        <dbReference type="ARBA" id="ARBA00022771"/>
    </source>
</evidence>
<evidence type="ECO:0000256" key="1">
    <source>
        <dbReference type="ARBA" id="ARBA00022723"/>
    </source>
</evidence>
<evidence type="ECO:0000313" key="7">
    <source>
        <dbReference type="EMBL" id="CDW80752.1"/>
    </source>
</evidence>
<dbReference type="InterPro" id="IPR000571">
    <property type="entry name" value="Znf_CCCH"/>
</dbReference>
<dbReference type="EMBL" id="CCKQ01009275">
    <property type="protein sequence ID" value="CDW80752.1"/>
    <property type="molecule type" value="Genomic_DNA"/>
</dbReference>
<dbReference type="PROSITE" id="PS50103">
    <property type="entry name" value="ZF_C3H1"/>
    <property type="match status" value="2"/>
</dbReference>
<evidence type="ECO:0000256" key="4">
    <source>
        <dbReference type="ARBA" id="ARBA00022833"/>
    </source>
</evidence>
<feature type="zinc finger region" description="C3H1-type" evidence="5">
    <location>
        <begin position="61"/>
        <end position="89"/>
    </location>
</feature>
<dbReference type="GO" id="GO:0010468">
    <property type="term" value="P:regulation of gene expression"/>
    <property type="evidence" value="ECO:0007669"/>
    <property type="project" value="UniProtKB-ARBA"/>
</dbReference>
<evidence type="ECO:0000313" key="8">
    <source>
        <dbReference type="Proteomes" id="UP000039865"/>
    </source>
</evidence>
<keyword evidence="3 5" id="KW-0863">Zinc-finger</keyword>
<feature type="domain" description="C3H1-type" evidence="6">
    <location>
        <begin position="61"/>
        <end position="89"/>
    </location>
</feature>
<evidence type="ECO:0000259" key="6">
    <source>
        <dbReference type="PROSITE" id="PS50103"/>
    </source>
</evidence>
<dbReference type="GO" id="GO:0003729">
    <property type="term" value="F:mRNA binding"/>
    <property type="evidence" value="ECO:0007669"/>
    <property type="project" value="InterPro"/>
</dbReference>
<feature type="zinc finger region" description="C3H1-type" evidence="5">
    <location>
        <begin position="100"/>
        <end position="128"/>
    </location>
</feature>
<dbReference type="Gene3D" id="4.10.1000.10">
    <property type="entry name" value="Zinc finger, CCCH-type"/>
    <property type="match status" value="2"/>
</dbReference>
<evidence type="ECO:0000256" key="5">
    <source>
        <dbReference type="PROSITE-ProRule" id="PRU00723"/>
    </source>
</evidence>
<accession>A0A078AGU7</accession>
<dbReference type="FunFam" id="4.10.1000.10:FF:000003">
    <property type="entry name" value="Zinc finger CCCH domain-containing protein"/>
    <property type="match status" value="1"/>
</dbReference>
<dbReference type="PANTHER" id="PTHR12547:SF18">
    <property type="entry name" value="PROTEIN TIS11"/>
    <property type="match status" value="1"/>
</dbReference>
<organism evidence="7 8">
    <name type="scientific">Stylonychia lemnae</name>
    <name type="common">Ciliate</name>
    <dbReference type="NCBI Taxonomy" id="5949"/>
    <lineage>
        <taxon>Eukaryota</taxon>
        <taxon>Sar</taxon>
        <taxon>Alveolata</taxon>
        <taxon>Ciliophora</taxon>
        <taxon>Intramacronucleata</taxon>
        <taxon>Spirotrichea</taxon>
        <taxon>Stichotrichia</taxon>
        <taxon>Sporadotrichida</taxon>
        <taxon>Oxytrichidae</taxon>
        <taxon>Stylonychinae</taxon>
        <taxon>Stylonychia</taxon>
    </lineage>
</organism>
<gene>
    <name evidence="7" type="primary">Contig9753.g10430</name>
    <name evidence="7" type="ORF">STYLEM_9756</name>
</gene>
<dbReference type="InterPro" id="IPR036855">
    <property type="entry name" value="Znf_CCCH_sf"/>
</dbReference>
<keyword evidence="4 5" id="KW-0862">Zinc</keyword>
<dbReference type="GO" id="GO:0051252">
    <property type="term" value="P:regulation of RNA metabolic process"/>
    <property type="evidence" value="ECO:0007669"/>
    <property type="project" value="UniProtKB-ARBA"/>
</dbReference>
<keyword evidence="8" id="KW-1185">Reference proteome</keyword>
<keyword evidence="1 5" id="KW-0479">Metal-binding</keyword>
<protein>
    <submittedName>
        <fullName evidence="7">Zinc finger protein</fullName>
    </submittedName>
</protein>
<proteinExistence type="predicted"/>